<name>A0A6B2MQ32_9BURK</name>
<reference evidence="2" key="1">
    <citation type="submission" date="2019-11" db="EMBL/GenBank/DDBJ databases">
        <title>Burkholderia cenocepacia CF.</title>
        <authorList>
            <person name="Vianna E.F."/>
            <person name="Marques E.A."/>
            <person name="Albano R.M."/>
            <person name="Leao R.S."/>
        </authorList>
    </citation>
    <scope>NUCLEOTIDE SEQUENCE</scope>
    <source>
        <strain evidence="2">MS-2140</strain>
    </source>
</reference>
<comment type="caution">
    <text evidence="2">The sequence shown here is derived from an EMBL/GenBank/DDBJ whole genome shotgun (WGS) entry which is preliminary data.</text>
</comment>
<dbReference type="Gene3D" id="3.30.50.20">
    <property type="entry name" value="prophage-derive protein ybcO"/>
    <property type="match status" value="1"/>
</dbReference>
<dbReference type="RefSeq" id="WP_163126134.1">
    <property type="nucleotide sequence ID" value="NZ_JAAEAM010000063.1"/>
</dbReference>
<dbReference type="EMBL" id="JAAEAM010000063">
    <property type="protein sequence ID" value="NDV77059.1"/>
    <property type="molecule type" value="Genomic_DNA"/>
</dbReference>
<evidence type="ECO:0000256" key="1">
    <source>
        <dbReference type="SAM" id="MobiDB-lite"/>
    </source>
</evidence>
<sequence>MKRSGFGPRKTPMARGSWSRKSSPLPEQAPRKVAMKRGSKRPTVAEGSKYLAACRGEPCYLRVSGVCRHNPNDETVVPCHSNQARHGKAGALKAKNEFTVPGCDLCHAWIDQNRVGTPKQVKFDVWDRAFAEWESARARKMGITELFTEEV</sequence>
<organism evidence="2">
    <name type="scientific">Burkholderia cenocepacia</name>
    <dbReference type="NCBI Taxonomy" id="95486"/>
    <lineage>
        <taxon>Bacteria</taxon>
        <taxon>Pseudomonadati</taxon>
        <taxon>Pseudomonadota</taxon>
        <taxon>Betaproteobacteria</taxon>
        <taxon>Burkholderiales</taxon>
        <taxon>Burkholderiaceae</taxon>
        <taxon>Burkholderia</taxon>
        <taxon>Burkholderia cepacia complex</taxon>
    </lineage>
</organism>
<evidence type="ECO:0000313" key="2">
    <source>
        <dbReference type="EMBL" id="NDV77059.1"/>
    </source>
</evidence>
<protein>
    <submittedName>
        <fullName evidence="2">DUF1364 domain-containing protein</fullName>
    </submittedName>
</protein>
<gene>
    <name evidence="2" type="ORF">GFJ35_34170</name>
</gene>
<dbReference type="Pfam" id="PF07102">
    <property type="entry name" value="YbcO"/>
    <property type="match status" value="1"/>
</dbReference>
<feature type="region of interest" description="Disordered" evidence="1">
    <location>
        <begin position="1"/>
        <end position="44"/>
    </location>
</feature>
<proteinExistence type="predicted"/>
<dbReference type="AlphaFoldDB" id="A0A6B2MQ32"/>
<accession>A0A6B2MQ32</accession>
<dbReference type="InterPro" id="IPR010774">
    <property type="entry name" value="YbcO"/>
</dbReference>